<evidence type="ECO:0000256" key="1">
    <source>
        <dbReference type="SAM" id="MobiDB-lite"/>
    </source>
</evidence>
<dbReference type="InterPro" id="IPR039537">
    <property type="entry name" value="Retrotran_Ty1/copia-like"/>
</dbReference>
<reference evidence="3" key="2">
    <citation type="submission" date="2022-01" db="EMBL/GenBank/DDBJ databases">
        <authorList>
            <person name="Yamashiro T."/>
            <person name="Shiraishi A."/>
            <person name="Satake H."/>
            <person name="Nakayama K."/>
        </authorList>
    </citation>
    <scope>NUCLEOTIDE SEQUENCE</scope>
</reference>
<dbReference type="PANTHER" id="PTHR42648">
    <property type="entry name" value="TRANSPOSASE, PUTATIVE-RELATED"/>
    <property type="match status" value="1"/>
</dbReference>
<accession>A0ABQ5IBQ7</accession>
<dbReference type="Pfam" id="PF25597">
    <property type="entry name" value="SH3_retrovirus"/>
    <property type="match status" value="1"/>
</dbReference>
<dbReference type="InterPro" id="IPR057670">
    <property type="entry name" value="SH3_retrovirus"/>
</dbReference>
<name>A0ABQ5IBQ7_9ASTR</name>
<evidence type="ECO:0000313" key="3">
    <source>
        <dbReference type="EMBL" id="GJT97114.1"/>
    </source>
</evidence>
<dbReference type="Proteomes" id="UP001151760">
    <property type="component" value="Unassembled WGS sequence"/>
</dbReference>
<feature type="region of interest" description="Disordered" evidence="1">
    <location>
        <begin position="85"/>
        <end position="110"/>
    </location>
</feature>
<gene>
    <name evidence="3" type="ORF">Tco_1092632</name>
</gene>
<feature type="domain" description="Retroviral polymerase SH3-like" evidence="2">
    <location>
        <begin position="300"/>
        <end position="356"/>
    </location>
</feature>
<organism evidence="3 4">
    <name type="scientific">Tanacetum coccineum</name>
    <dbReference type="NCBI Taxonomy" id="301880"/>
    <lineage>
        <taxon>Eukaryota</taxon>
        <taxon>Viridiplantae</taxon>
        <taxon>Streptophyta</taxon>
        <taxon>Embryophyta</taxon>
        <taxon>Tracheophyta</taxon>
        <taxon>Spermatophyta</taxon>
        <taxon>Magnoliopsida</taxon>
        <taxon>eudicotyledons</taxon>
        <taxon>Gunneridae</taxon>
        <taxon>Pentapetalae</taxon>
        <taxon>asterids</taxon>
        <taxon>campanulids</taxon>
        <taxon>Asterales</taxon>
        <taxon>Asteraceae</taxon>
        <taxon>Asteroideae</taxon>
        <taxon>Anthemideae</taxon>
        <taxon>Anthemidinae</taxon>
        <taxon>Tanacetum</taxon>
    </lineage>
</organism>
<proteinExistence type="predicted"/>
<comment type="caution">
    <text evidence="3">The sequence shown here is derived from an EMBL/GenBank/DDBJ whole genome shotgun (WGS) entry which is preliminary data.</text>
</comment>
<dbReference type="PANTHER" id="PTHR42648:SF21">
    <property type="entry name" value="CYSTEINE-RICH RLK (RECEPTOR-LIKE PROTEIN KINASE) 8"/>
    <property type="match status" value="1"/>
</dbReference>
<dbReference type="EMBL" id="BQNB010020544">
    <property type="protein sequence ID" value="GJT97114.1"/>
    <property type="molecule type" value="Genomic_DNA"/>
</dbReference>
<reference evidence="3" key="1">
    <citation type="journal article" date="2022" name="Int. J. Mol. Sci.">
        <title>Draft Genome of Tanacetum Coccineum: Genomic Comparison of Closely Related Tanacetum-Family Plants.</title>
        <authorList>
            <person name="Yamashiro T."/>
            <person name="Shiraishi A."/>
            <person name="Nakayama K."/>
            <person name="Satake H."/>
        </authorList>
    </citation>
    <scope>NUCLEOTIDE SEQUENCE</scope>
</reference>
<evidence type="ECO:0000259" key="2">
    <source>
        <dbReference type="Pfam" id="PF25597"/>
    </source>
</evidence>
<keyword evidence="4" id="KW-1185">Reference proteome</keyword>
<sequence length="400" mass="46090">MVCRLRLLQAHDRESEVAHQLCLEVYRFNKTPYEPINDRKPDISFCHVSEALCYPKNDRKDIGKLGVKVATSRCLQEVLLPQRLQKSQPPNASTTIVDSAPTPTNSSFASSRYSKHITGFSKNVQNAMLDENRFVDPFAPASISYAESSSQMEAIRIFLAYAKQNRSSGSNGVEDPFFLHWLVKRKTCYVDDLDLRYCGQFCDGGLEVAFRQHSCHIRNYDMVEIYSKFIVKTQRALNATVRFIRTDNGTEFVNKGHYDGCLLRVIPLNRSLVHSFMEKTYYELLKGKKPNLQYFRVFGSLCYPTNDYDDVGKLKAKADIGIFVGYAPTKKAYRIYNKRTRKIQETVHVTFDELTEGLTSVQTSSGPRPLNNDYCPKQYRTRTYLFKMAFQFRTQPFLQC</sequence>
<protein>
    <submittedName>
        <fullName evidence="3">Retrovirus-related pol polyprotein from transposon TNT 1-94</fullName>
    </submittedName>
</protein>
<evidence type="ECO:0000313" key="4">
    <source>
        <dbReference type="Proteomes" id="UP001151760"/>
    </source>
</evidence>